<comment type="caution">
    <text evidence="1">The sequence shown here is derived from an EMBL/GenBank/DDBJ whole genome shotgun (WGS) entry which is preliminary data.</text>
</comment>
<accession>A0A919X519</accession>
<reference evidence="1" key="1">
    <citation type="submission" date="2021-03" db="EMBL/GenBank/DDBJ databases">
        <title>Antimicrobial resistance genes in bacteria isolated from Japanese honey, and their potential for conferring macrolide and lincosamide resistance in the American foulbrood pathogen Paenibacillus larvae.</title>
        <authorList>
            <person name="Okamoto M."/>
            <person name="Kumagai M."/>
            <person name="Kanamori H."/>
            <person name="Takamatsu D."/>
        </authorList>
    </citation>
    <scope>NUCLEOTIDE SEQUENCE</scope>
    <source>
        <strain evidence="1">J43TS3</strain>
    </source>
</reference>
<dbReference type="EMBL" id="BORP01000001">
    <property type="protein sequence ID" value="GIO26031.1"/>
    <property type="molecule type" value="Genomic_DNA"/>
</dbReference>
<protein>
    <submittedName>
        <fullName evidence="1">Uncharacterized protein</fullName>
    </submittedName>
</protein>
<gene>
    <name evidence="1" type="ORF">J43TS3_06420</name>
</gene>
<dbReference type="Proteomes" id="UP000676917">
    <property type="component" value="Unassembled WGS sequence"/>
</dbReference>
<dbReference type="AlphaFoldDB" id="A0A919X519"/>
<proteinExistence type="predicted"/>
<organism evidence="1 2">
    <name type="scientific">Ornithinibacillus bavariensis</name>
    <dbReference type="NCBI Taxonomy" id="545502"/>
    <lineage>
        <taxon>Bacteria</taxon>
        <taxon>Bacillati</taxon>
        <taxon>Bacillota</taxon>
        <taxon>Bacilli</taxon>
        <taxon>Bacillales</taxon>
        <taxon>Bacillaceae</taxon>
        <taxon>Ornithinibacillus</taxon>
    </lineage>
</organism>
<name>A0A919X519_9BACI</name>
<sequence>MQDGENRNDFLKNGNANVSLEEKTVCYDEWNIFNLNAVFYN</sequence>
<keyword evidence="2" id="KW-1185">Reference proteome</keyword>
<evidence type="ECO:0000313" key="2">
    <source>
        <dbReference type="Proteomes" id="UP000676917"/>
    </source>
</evidence>
<evidence type="ECO:0000313" key="1">
    <source>
        <dbReference type="EMBL" id="GIO26031.1"/>
    </source>
</evidence>